<dbReference type="VEuPathDB" id="VectorBase:GPPI029705"/>
<dbReference type="Proteomes" id="UP000092460">
    <property type="component" value="Unassembled WGS sequence"/>
</dbReference>
<dbReference type="EnsemblMetazoa" id="GPPI029705-RA">
    <property type="protein sequence ID" value="GPPI029705-PA"/>
    <property type="gene ID" value="GPPI029705"/>
</dbReference>
<sequence>MARWDSQVDENPPNWDRSLHDPMDLGMRKTLDRYETWADVSFRITFYSLYDPCAVLSFDHCISQTFDITSFGKNKTRNRWDYARIRHNIEEHDHDCSCQDLKKRTQQDI</sequence>
<dbReference type="EMBL" id="JXJN01014085">
    <property type="status" value="NOT_ANNOTATED_CDS"/>
    <property type="molecule type" value="Genomic_DNA"/>
</dbReference>
<name>A0A1B0BGX7_9MUSC</name>
<accession>A0A1B0BGX7</accession>
<evidence type="ECO:0000313" key="2">
    <source>
        <dbReference type="Proteomes" id="UP000092460"/>
    </source>
</evidence>
<protein>
    <submittedName>
        <fullName evidence="1">Uncharacterized protein</fullName>
    </submittedName>
</protein>
<organism evidence="1 2">
    <name type="scientific">Glossina palpalis gambiensis</name>
    <dbReference type="NCBI Taxonomy" id="67801"/>
    <lineage>
        <taxon>Eukaryota</taxon>
        <taxon>Metazoa</taxon>
        <taxon>Ecdysozoa</taxon>
        <taxon>Arthropoda</taxon>
        <taxon>Hexapoda</taxon>
        <taxon>Insecta</taxon>
        <taxon>Pterygota</taxon>
        <taxon>Neoptera</taxon>
        <taxon>Endopterygota</taxon>
        <taxon>Diptera</taxon>
        <taxon>Brachycera</taxon>
        <taxon>Muscomorpha</taxon>
        <taxon>Hippoboscoidea</taxon>
        <taxon>Glossinidae</taxon>
        <taxon>Glossina</taxon>
    </lineage>
</organism>
<dbReference type="AlphaFoldDB" id="A0A1B0BGX7"/>
<reference evidence="2" key="1">
    <citation type="submission" date="2015-01" db="EMBL/GenBank/DDBJ databases">
        <authorList>
            <person name="Aksoy S."/>
            <person name="Warren W."/>
            <person name="Wilson R.K."/>
        </authorList>
    </citation>
    <scope>NUCLEOTIDE SEQUENCE [LARGE SCALE GENOMIC DNA]</scope>
    <source>
        <strain evidence="2">IAEA</strain>
    </source>
</reference>
<reference evidence="1" key="2">
    <citation type="submission" date="2020-05" db="UniProtKB">
        <authorList>
            <consortium name="EnsemblMetazoa"/>
        </authorList>
    </citation>
    <scope>IDENTIFICATION</scope>
    <source>
        <strain evidence="1">IAEA</strain>
    </source>
</reference>
<proteinExistence type="predicted"/>
<evidence type="ECO:0000313" key="1">
    <source>
        <dbReference type="EnsemblMetazoa" id="GPPI029705-PA"/>
    </source>
</evidence>
<keyword evidence="2" id="KW-1185">Reference proteome</keyword>